<dbReference type="AlphaFoldDB" id="A0A8S1E097"/>
<feature type="transmembrane region" description="Helical" evidence="9">
    <location>
        <begin position="252"/>
        <end position="279"/>
    </location>
</feature>
<evidence type="ECO:0000256" key="7">
    <source>
        <dbReference type="ARBA" id="ARBA00023136"/>
    </source>
</evidence>
<dbReference type="SMART" id="SM00369">
    <property type="entry name" value="LRR_TYP"/>
    <property type="match status" value="13"/>
</dbReference>
<keyword evidence="4 9" id="KW-0812">Transmembrane</keyword>
<dbReference type="GO" id="GO:0016020">
    <property type="term" value="C:membrane"/>
    <property type="evidence" value="ECO:0007669"/>
    <property type="project" value="UniProtKB-SubCell"/>
</dbReference>
<feature type="region of interest" description="Disordered" evidence="8">
    <location>
        <begin position="918"/>
        <end position="937"/>
    </location>
</feature>
<evidence type="ECO:0000256" key="3">
    <source>
        <dbReference type="ARBA" id="ARBA00022614"/>
    </source>
</evidence>
<keyword evidence="3" id="KW-0433">Leucine-rich repeat</keyword>
<feature type="transmembrane region" description="Helical" evidence="9">
    <location>
        <begin position="43"/>
        <end position="64"/>
    </location>
</feature>
<dbReference type="PROSITE" id="PS51450">
    <property type="entry name" value="LRR"/>
    <property type="match status" value="8"/>
</dbReference>
<dbReference type="Proteomes" id="UP000494165">
    <property type="component" value="Unassembled WGS sequence"/>
</dbReference>
<feature type="transmembrane region" description="Helical" evidence="9">
    <location>
        <begin position="299"/>
        <end position="318"/>
    </location>
</feature>
<feature type="transmembrane region" description="Helical" evidence="9">
    <location>
        <begin position="84"/>
        <end position="107"/>
    </location>
</feature>
<keyword evidence="7 9" id="KW-0472">Membrane</keyword>
<evidence type="ECO:0000256" key="9">
    <source>
        <dbReference type="SAM" id="Phobius"/>
    </source>
</evidence>
<dbReference type="Gene3D" id="1.20.1070.10">
    <property type="entry name" value="Rhodopsin 7-helix transmembrane proteins"/>
    <property type="match status" value="1"/>
</dbReference>
<dbReference type="InterPro" id="IPR003591">
    <property type="entry name" value="Leu-rich_rpt_typical-subtyp"/>
</dbReference>
<dbReference type="InterPro" id="IPR050216">
    <property type="entry name" value="LRR_domain-containing"/>
</dbReference>
<dbReference type="PRINTS" id="PR00237">
    <property type="entry name" value="GPCRRHODOPSN"/>
</dbReference>
<dbReference type="Pfam" id="PF00001">
    <property type="entry name" value="7tm_1"/>
    <property type="match status" value="1"/>
</dbReference>
<dbReference type="PROSITE" id="PS50262">
    <property type="entry name" value="G_PROTEIN_RECEP_F1_2"/>
    <property type="match status" value="1"/>
</dbReference>
<sequence length="1145" mass="127856">MEGSRFWIQRVLVPIVVFVGILGNVVTAIVLTRRRMRSSTNVYLTALAASDLLYLLFLFSLSLAHYGLSGVTADAYWTYWRFGLWLTDATSSTSIWLTVSFTVERYIAVCHPMRGKMLCTESRARKVTMLVYVLCFLSTFSTPFEWQTVRKPVEPADFDDAIGPNITVPELETRVTVELTELGKLHSYRTIFYWFSSLVFVILPLVLLVVFNSFLVLAVHKSQRQRRQLTQSERHRPADGSQQNNAQQENKITVTLIAVVVLFLICQSPTAVTLIYTSFADDPEPNSSQDHLLRGLGNIFNLLVAVNAACNFLLYCALSDKYRRTFAMTFLPRRCWARRDLRNTTVMGATSYIESPRRFSRSASLYRDNSPTKAEYLQVPLNGRSGAGPTGPCLRRHQSAYIPRERQILDACKFLGDYQRFIVLTDNEQQQASSPTSSHESTSILGSLNRANVFVSSSRGSSECKLGSPMAESSSLLFELKNPTGTGPGAGTPAKLLCWKMPKRTKKDDLLRWVVNLSGRAGMASGMKSRIPRGQQATPKGPSGRLGKLNPIFQKHTSAMEASQLSPLIVKQARKSGKLNLSGKSLTTVPERVWTLDSLDELEIKSLEMRLSDSARDEEDSKWWDHEPLTNLDISNNCITSLSPSIKYAAALTTLMLQHNSLCTLPNEIVQLQRLKILNLNHNKLTDLPEGVFGLKELRQLNLSFNHLEDLSESIGDLNMLEKLDLSHNRLTVLSPGIGFLTHLTHLMATHNQIAEVPPDVGNLRVLRELDLSNNEIPSLPPLGELRKLEIFRAEHNNITDLPDFTGCASIHEVHLSGNCIAELSETELEALEQVRVLSLRDNKLEVIPESVTCLKNLIRLDVGNNGIKDLPACLSLLPHLSTLTLDGNPLRTIRTDVIKGGTTRVLKVLRGQLSNDLSPSMNQNSGLPGMNAQPWPNKYNMKSSRSLNLGMRQITEVPDEVFEEAVQAEVYSVDLCKNLLSQVPSGVTLVAELLTELNLSNNKLTTLPTTLTACKRLQYLEVSQNLLTDLPPNFDAFEQLREINFSFNRFEAVPACLYGLPKLEILMCRDNKIKEIDAARLASIPRLATLDLSNNDISSVPPQLGLIRLHCLELAGNSFKVPRQNILSKGTPSILSYLRDRLPK</sequence>
<dbReference type="CDD" id="cd14978">
    <property type="entry name" value="7tmA_FMRFamide_R-like"/>
    <property type="match status" value="1"/>
</dbReference>
<dbReference type="PRINTS" id="PR00019">
    <property type="entry name" value="LEURICHRPT"/>
</dbReference>
<dbReference type="GO" id="GO:0004930">
    <property type="term" value="F:G protein-coupled receptor activity"/>
    <property type="evidence" value="ECO:0007669"/>
    <property type="project" value="InterPro"/>
</dbReference>
<feature type="domain" description="G-protein coupled receptors family 1 profile" evidence="10">
    <location>
        <begin position="23"/>
        <end position="315"/>
    </location>
</feature>
<feature type="transmembrane region" description="Helical" evidence="9">
    <location>
        <begin position="12"/>
        <end position="31"/>
    </location>
</feature>
<dbReference type="SMART" id="SM00365">
    <property type="entry name" value="LRR_SD22"/>
    <property type="match status" value="8"/>
</dbReference>
<dbReference type="OrthoDB" id="660555at2759"/>
<reference evidence="11 12" key="1">
    <citation type="submission" date="2020-04" db="EMBL/GenBank/DDBJ databases">
        <authorList>
            <person name="Alioto T."/>
            <person name="Alioto T."/>
            <person name="Gomez Garrido J."/>
        </authorList>
    </citation>
    <scope>NUCLEOTIDE SEQUENCE [LARGE SCALE GENOMIC DNA]</scope>
</reference>
<protein>
    <recommendedName>
        <fullName evidence="10">G-protein coupled receptors family 1 profile domain-containing protein</fullName>
    </recommendedName>
</protein>
<comment type="similarity">
    <text evidence="2">Belongs to the G-protein coupled receptor 1 family.</text>
</comment>
<dbReference type="InterPro" id="IPR032675">
    <property type="entry name" value="LRR_dom_sf"/>
</dbReference>
<dbReference type="Gene3D" id="3.80.10.10">
    <property type="entry name" value="Ribonuclease Inhibitor"/>
    <property type="match status" value="3"/>
</dbReference>
<dbReference type="Pfam" id="PF13855">
    <property type="entry name" value="LRR_8"/>
    <property type="match status" value="4"/>
</dbReference>
<dbReference type="SMART" id="SM01381">
    <property type="entry name" value="7TM_GPCR_Srsx"/>
    <property type="match status" value="1"/>
</dbReference>
<dbReference type="FunFam" id="3.80.10.10:FF:000116">
    <property type="entry name" value="Leucine-rich repeat-containing protein 40"/>
    <property type="match status" value="1"/>
</dbReference>
<dbReference type="GO" id="GO:0005737">
    <property type="term" value="C:cytoplasm"/>
    <property type="evidence" value="ECO:0007669"/>
    <property type="project" value="TreeGrafter"/>
</dbReference>
<dbReference type="SMART" id="SM00364">
    <property type="entry name" value="LRR_BAC"/>
    <property type="match status" value="9"/>
</dbReference>
<dbReference type="PANTHER" id="PTHR48051">
    <property type="match status" value="1"/>
</dbReference>
<keyword evidence="5" id="KW-0677">Repeat</keyword>
<dbReference type="SUPFAM" id="SSF52058">
    <property type="entry name" value="L domain-like"/>
    <property type="match status" value="2"/>
</dbReference>
<evidence type="ECO:0000256" key="2">
    <source>
        <dbReference type="ARBA" id="ARBA00010663"/>
    </source>
</evidence>
<dbReference type="SUPFAM" id="SSF81321">
    <property type="entry name" value="Family A G protein-coupled receptor-like"/>
    <property type="match status" value="1"/>
</dbReference>
<dbReference type="InterPro" id="IPR017452">
    <property type="entry name" value="GPCR_Rhodpsn_7TM"/>
</dbReference>
<evidence type="ECO:0000256" key="4">
    <source>
        <dbReference type="ARBA" id="ARBA00022692"/>
    </source>
</evidence>
<evidence type="ECO:0000259" key="10">
    <source>
        <dbReference type="PROSITE" id="PS50262"/>
    </source>
</evidence>
<evidence type="ECO:0000256" key="1">
    <source>
        <dbReference type="ARBA" id="ARBA00004370"/>
    </source>
</evidence>
<accession>A0A8S1E097</accession>
<proteinExistence type="inferred from homology"/>
<dbReference type="InterPro" id="IPR001611">
    <property type="entry name" value="Leu-rich_rpt"/>
</dbReference>
<comment type="caution">
    <text evidence="11">The sequence shown here is derived from an EMBL/GenBank/DDBJ whole genome shotgun (WGS) entry which is preliminary data.</text>
</comment>
<feature type="region of interest" description="Disordered" evidence="8">
    <location>
        <begin position="524"/>
        <end position="546"/>
    </location>
</feature>
<feature type="transmembrane region" description="Helical" evidence="9">
    <location>
        <begin position="191"/>
        <end position="219"/>
    </location>
</feature>
<evidence type="ECO:0000256" key="8">
    <source>
        <dbReference type="SAM" id="MobiDB-lite"/>
    </source>
</evidence>
<dbReference type="PANTHER" id="PTHR48051:SF54">
    <property type="entry name" value="LEUCINE-RICH REPEAT-CONTAINING PROTEIN"/>
    <property type="match status" value="1"/>
</dbReference>
<dbReference type="EMBL" id="CADEPI010000435">
    <property type="protein sequence ID" value="CAB3385839.1"/>
    <property type="molecule type" value="Genomic_DNA"/>
</dbReference>
<evidence type="ECO:0000313" key="11">
    <source>
        <dbReference type="EMBL" id="CAB3385839.1"/>
    </source>
</evidence>
<comment type="subcellular location">
    <subcellularLocation>
        <location evidence="1">Membrane</location>
    </subcellularLocation>
</comment>
<evidence type="ECO:0000256" key="6">
    <source>
        <dbReference type="ARBA" id="ARBA00022989"/>
    </source>
</evidence>
<feature type="transmembrane region" description="Helical" evidence="9">
    <location>
        <begin position="127"/>
        <end position="144"/>
    </location>
</feature>
<dbReference type="FunFam" id="3.80.10.10:FF:000193">
    <property type="entry name" value="Leucine-rich repeat-containing protein 40"/>
    <property type="match status" value="1"/>
</dbReference>
<evidence type="ECO:0000313" key="12">
    <source>
        <dbReference type="Proteomes" id="UP000494165"/>
    </source>
</evidence>
<keyword evidence="12" id="KW-1185">Reference proteome</keyword>
<dbReference type="InterPro" id="IPR055414">
    <property type="entry name" value="LRR_R13L4/SHOC2-like"/>
</dbReference>
<dbReference type="InterPro" id="IPR000276">
    <property type="entry name" value="GPCR_Rhodpsn"/>
</dbReference>
<organism evidence="11 12">
    <name type="scientific">Cloeon dipterum</name>
    <dbReference type="NCBI Taxonomy" id="197152"/>
    <lineage>
        <taxon>Eukaryota</taxon>
        <taxon>Metazoa</taxon>
        <taxon>Ecdysozoa</taxon>
        <taxon>Arthropoda</taxon>
        <taxon>Hexapoda</taxon>
        <taxon>Insecta</taxon>
        <taxon>Pterygota</taxon>
        <taxon>Palaeoptera</taxon>
        <taxon>Ephemeroptera</taxon>
        <taxon>Pisciforma</taxon>
        <taxon>Baetidae</taxon>
        <taxon>Cloeon</taxon>
    </lineage>
</organism>
<keyword evidence="6 9" id="KW-1133">Transmembrane helix</keyword>
<evidence type="ECO:0000256" key="5">
    <source>
        <dbReference type="ARBA" id="ARBA00022737"/>
    </source>
</evidence>
<gene>
    <name evidence="11" type="ORF">CLODIP_2_CD01308</name>
</gene>
<name>A0A8S1E097_9INSE</name>
<feature type="compositionally biased region" description="Polar residues" evidence="8">
    <location>
        <begin position="918"/>
        <end position="927"/>
    </location>
</feature>
<dbReference type="Pfam" id="PF23598">
    <property type="entry name" value="LRR_14"/>
    <property type="match status" value="1"/>
</dbReference>